<accession>A0A6J4T1H1</accession>
<keyword evidence="2 3" id="KW-0560">Oxidoreductase</keyword>
<feature type="site" description="Important for catalysis" evidence="6">
    <location>
        <position position="178"/>
    </location>
</feature>
<comment type="similarity">
    <text evidence="1 3 7">Belongs to the Glu/Leu/Phe/Val dehydrogenases family.</text>
</comment>
<dbReference type="Pfam" id="PF00208">
    <property type="entry name" value="ELFV_dehydrog"/>
    <property type="match status" value="1"/>
</dbReference>
<dbReference type="InterPro" id="IPR014362">
    <property type="entry name" value="Glu_DH"/>
</dbReference>
<evidence type="ECO:0000256" key="7">
    <source>
        <dbReference type="RuleBase" id="RU004417"/>
    </source>
</evidence>
<evidence type="ECO:0000256" key="4">
    <source>
        <dbReference type="PIRSR" id="PIRSR000185-1"/>
    </source>
</evidence>
<evidence type="ECO:0000256" key="1">
    <source>
        <dbReference type="ARBA" id="ARBA00006382"/>
    </source>
</evidence>
<keyword evidence="5" id="KW-0520">NAD</keyword>
<dbReference type="InterPro" id="IPR036291">
    <property type="entry name" value="NAD(P)-bd_dom_sf"/>
</dbReference>
<dbReference type="InterPro" id="IPR006097">
    <property type="entry name" value="Glu/Leu/Phe/Val/Trp_DH_dimer"/>
</dbReference>
<feature type="binding site" evidence="5">
    <location>
        <position position="253"/>
    </location>
    <ligand>
        <name>NAD(+)</name>
        <dbReference type="ChEBI" id="CHEBI:57540"/>
    </ligand>
</feature>
<dbReference type="InterPro" id="IPR006095">
    <property type="entry name" value="Glu/Leu/Phe/Val/Trp_DH"/>
</dbReference>
<protein>
    <recommendedName>
        <fullName evidence="3">Glutamate dehydrogenase</fullName>
    </recommendedName>
</protein>
<proteinExistence type="inferred from homology"/>
<dbReference type="AlphaFoldDB" id="A0A6J4T1H1"/>
<dbReference type="CDD" id="cd01076">
    <property type="entry name" value="NAD_bind_1_Glu_DH"/>
    <property type="match status" value="1"/>
</dbReference>
<dbReference type="PANTHER" id="PTHR11606:SF13">
    <property type="entry name" value="GLUTAMATE DEHYDROGENASE 1, MITOCHONDRIAL"/>
    <property type="match status" value="1"/>
</dbReference>
<feature type="active site" description="Proton donor" evidence="4">
    <location>
        <position position="138"/>
    </location>
</feature>
<feature type="binding site" evidence="5">
    <location>
        <position position="102"/>
    </location>
    <ligand>
        <name>substrate</name>
    </ligand>
</feature>
<dbReference type="Pfam" id="PF02812">
    <property type="entry name" value="ELFV_dehydrog_N"/>
    <property type="match status" value="1"/>
</dbReference>
<evidence type="ECO:0000256" key="5">
    <source>
        <dbReference type="PIRSR" id="PIRSR000185-2"/>
    </source>
</evidence>
<name>A0A6J4T1H1_9ACTN</name>
<dbReference type="InterPro" id="IPR046346">
    <property type="entry name" value="Aminoacid_DH-like_N_sf"/>
</dbReference>
<dbReference type="SUPFAM" id="SSF53223">
    <property type="entry name" value="Aminoacid dehydrogenase-like, N-terminal domain"/>
    <property type="match status" value="1"/>
</dbReference>
<dbReference type="Gene3D" id="3.40.50.10860">
    <property type="entry name" value="Leucine Dehydrogenase, chain A, domain 1"/>
    <property type="match status" value="1"/>
</dbReference>
<dbReference type="Gene3D" id="3.40.50.720">
    <property type="entry name" value="NAD(P)-binding Rossmann-like Domain"/>
    <property type="match status" value="1"/>
</dbReference>
<feature type="binding site" evidence="5">
    <location>
        <position position="381"/>
    </location>
    <ligand>
        <name>substrate</name>
    </ligand>
</feature>
<sequence>MADCGPMSTVDSRRNGGWAELAEHDGRFVEPGEEWRSELYRIAGNQFGRCADVLGLPDELRTRLLEPRRSLTVNFPVRMDDGSVANFTGYRVQHTLTMGPTKGGFRYAPGVSLGECAALAMWMTWKCALLGLPYGGAKGGVRCEPRSLSVPELERITRRYASELIPVIGPDRDIPAPDMGTGEREMAWFYDTYSQAVGHSVPEIVTGKPPVLGGTTERRPATGLGVVYVVEGMMERLGWKLRDQRIVVQGFGNVGEVVAGELHAIGAKVVGISDATGGIANEAGIDIEAAIAWVRDHGGLEGFAGGRAIGRSEVLEVPCDILVPAALERQITADNAPRLDCKLVVEAANGPTTPEADAILAERGIRLVPDVLANAGGVCVSYYEWVQDQQKFSWDAIEIQERLRRQMRTALGKVWEAATRRDIDWRTAALTVAVERVAEAARLRAIYP</sequence>
<evidence type="ECO:0000256" key="2">
    <source>
        <dbReference type="ARBA" id="ARBA00023002"/>
    </source>
</evidence>
<dbReference type="GO" id="GO:0004352">
    <property type="term" value="F:glutamate dehydrogenase (NAD+) activity"/>
    <property type="evidence" value="ECO:0007669"/>
    <property type="project" value="TreeGrafter"/>
</dbReference>
<dbReference type="GO" id="GO:0000166">
    <property type="term" value="F:nucleotide binding"/>
    <property type="evidence" value="ECO:0007669"/>
    <property type="project" value="UniProtKB-KW"/>
</dbReference>
<feature type="binding site" evidence="5">
    <location>
        <position position="222"/>
    </location>
    <ligand>
        <name>NAD(+)</name>
        <dbReference type="ChEBI" id="CHEBI:57540"/>
    </ligand>
</feature>
<evidence type="ECO:0000313" key="9">
    <source>
        <dbReference type="EMBL" id="CAA9511509.1"/>
    </source>
</evidence>
<dbReference type="EMBL" id="CADCVS010000328">
    <property type="protein sequence ID" value="CAA9511509.1"/>
    <property type="molecule type" value="Genomic_DNA"/>
</dbReference>
<dbReference type="PRINTS" id="PR00082">
    <property type="entry name" value="GLFDHDRGNASE"/>
</dbReference>
<dbReference type="SMART" id="SM00839">
    <property type="entry name" value="ELFV_dehydrog"/>
    <property type="match status" value="1"/>
</dbReference>
<organism evidence="9">
    <name type="scientific">uncultured Solirubrobacteraceae bacterium</name>
    <dbReference type="NCBI Taxonomy" id="1162706"/>
    <lineage>
        <taxon>Bacteria</taxon>
        <taxon>Bacillati</taxon>
        <taxon>Actinomycetota</taxon>
        <taxon>Thermoleophilia</taxon>
        <taxon>Solirubrobacterales</taxon>
        <taxon>Solirubrobacteraceae</taxon>
        <taxon>environmental samples</taxon>
    </lineage>
</organism>
<dbReference type="PIRSF" id="PIRSF000185">
    <property type="entry name" value="Glu_DH"/>
    <property type="match status" value="1"/>
</dbReference>
<evidence type="ECO:0000256" key="6">
    <source>
        <dbReference type="PIRSR" id="PIRSR000185-3"/>
    </source>
</evidence>
<feature type="binding site" evidence="5">
    <location>
        <position position="126"/>
    </location>
    <ligand>
        <name>substrate</name>
    </ligand>
</feature>
<feature type="domain" description="Glutamate/phenylalanine/leucine/valine/L-tryptophan dehydrogenase C-terminal" evidence="8">
    <location>
        <begin position="216"/>
        <end position="445"/>
    </location>
</feature>
<evidence type="ECO:0000259" key="8">
    <source>
        <dbReference type="SMART" id="SM00839"/>
    </source>
</evidence>
<dbReference type="PANTHER" id="PTHR11606">
    <property type="entry name" value="GLUTAMATE DEHYDROGENASE"/>
    <property type="match status" value="1"/>
</dbReference>
<dbReference type="SUPFAM" id="SSF51735">
    <property type="entry name" value="NAD(P)-binding Rossmann-fold domains"/>
    <property type="match status" value="1"/>
</dbReference>
<dbReference type="InterPro" id="IPR033922">
    <property type="entry name" value="NAD_bind_Glu_DH"/>
</dbReference>
<gene>
    <name evidence="9" type="ORF">AVDCRST_MAG30-2511</name>
</gene>
<dbReference type="InterPro" id="IPR006096">
    <property type="entry name" value="Glu/Leu/Phe/Val/Trp_DH_C"/>
</dbReference>
<reference evidence="9" key="1">
    <citation type="submission" date="2020-02" db="EMBL/GenBank/DDBJ databases">
        <authorList>
            <person name="Meier V. D."/>
        </authorList>
    </citation>
    <scope>NUCLEOTIDE SEQUENCE</scope>
    <source>
        <strain evidence="9">AVDCRST_MAG30</strain>
    </source>
</reference>
<dbReference type="GO" id="GO:0006538">
    <property type="term" value="P:L-glutamate catabolic process"/>
    <property type="evidence" value="ECO:0007669"/>
    <property type="project" value="TreeGrafter"/>
</dbReference>
<keyword evidence="5" id="KW-0547">Nucleotide-binding</keyword>
<evidence type="ECO:0000256" key="3">
    <source>
        <dbReference type="PIRNR" id="PIRNR000185"/>
    </source>
</evidence>